<dbReference type="PRINTS" id="PR00046">
    <property type="entry name" value="SIGMA70FCT"/>
</dbReference>
<dbReference type="GO" id="GO:0006352">
    <property type="term" value="P:DNA-templated transcription initiation"/>
    <property type="evidence" value="ECO:0007669"/>
    <property type="project" value="InterPro"/>
</dbReference>
<organism evidence="8 9">
    <name type="scientific">Ruminococcus albus 8</name>
    <dbReference type="NCBI Taxonomy" id="246199"/>
    <lineage>
        <taxon>Bacteria</taxon>
        <taxon>Bacillati</taxon>
        <taxon>Bacillota</taxon>
        <taxon>Clostridia</taxon>
        <taxon>Eubacteriales</taxon>
        <taxon>Oscillospiraceae</taxon>
        <taxon>Ruminococcus</taxon>
    </lineage>
</organism>
<comment type="caution">
    <text evidence="8">The sequence shown here is derived from an EMBL/GenBank/DDBJ whole genome shotgun (WGS) entry which is preliminary data.</text>
</comment>
<protein>
    <submittedName>
        <fullName evidence="8">Putative RNA polymerase sigma-F factor</fullName>
    </submittedName>
</protein>
<evidence type="ECO:0000256" key="1">
    <source>
        <dbReference type="ARBA" id="ARBA00023015"/>
    </source>
</evidence>
<evidence type="ECO:0000259" key="5">
    <source>
        <dbReference type="Pfam" id="PF04539"/>
    </source>
</evidence>
<dbReference type="RefSeq" id="WP_002848420.1">
    <property type="nucleotide sequence ID" value="NZ_ADKM02000062.1"/>
</dbReference>
<dbReference type="GO" id="GO:0016987">
    <property type="term" value="F:sigma factor activity"/>
    <property type="evidence" value="ECO:0007669"/>
    <property type="project" value="UniProtKB-KW"/>
</dbReference>
<dbReference type="Pfam" id="PF04539">
    <property type="entry name" value="Sigma70_r3"/>
    <property type="match status" value="1"/>
</dbReference>
<dbReference type="CDD" id="cd06171">
    <property type="entry name" value="Sigma70_r4"/>
    <property type="match status" value="1"/>
</dbReference>
<keyword evidence="2" id="KW-0731">Sigma factor</keyword>
<feature type="domain" description="RNA polymerase sigma-70 region 2" evidence="6">
    <location>
        <begin position="9"/>
        <end position="73"/>
    </location>
</feature>
<dbReference type="PANTHER" id="PTHR30603:SF17">
    <property type="entry name" value="RNA POLYMERASE SIGMA-G FACTOR"/>
    <property type="match status" value="1"/>
</dbReference>
<dbReference type="InterPro" id="IPR050239">
    <property type="entry name" value="Sigma-70_RNA_pol_init_factors"/>
</dbReference>
<gene>
    <name evidence="8" type="ORF">CUS_8034</name>
</gene>
<dbReference type="InterPro" id="IPR000943">
    <property type="entry name" value="RNA_pol_sigma70"/>
</dbReference>
<feature type="domain" description="RNA polymerase sigma-70 region 4" evidence="7">
    <location>
        <begin position="166"/>
        <end position="209"/>
    </location>
</feature>
<dbReference type="EMBL" id="ADKM02000062">
    <property type="protein sequence ID" value="EGC03630.1"/>
    <property type="molecule type" value="Genomic_DNA"/>
</dbReference>
<evidence type="ECO:0000313" key="8">
    <source>
        <dbReference type="EMBL" id="EGC03630.1"/>
    </source>
</evidence>
<dbReference type="InterPro" id="IPR036388">
    <property type="entry name" value="WH-like_DNA-bd_sf"/>
</dbReference>
<evidence type="ECO:0000259" key="6">
    <source>
        <dbReference type="Pfam" id="PF04542"/>
    </source>
</evidence>
<dbReference type="eggNOG" id="COG1191">
    <property type="taxonomic scope" value="Bacteria"/>
</dbReference>
<dbReference type="InterPro" id="IPR013324">
    <property type="entry name" value="RNA_pol_sigma_r3/r4-like"/>
</dbReference>
<dbReference type="InterPro" id="IPR013325">
    <property type="entry name" value="RNA_pol_sigma_r2"/>
</dbReference>
<dbReference type="Gene3D" id="1.10.10.10">
    <property type="entry name" value="Winged helix-like DNA-binding domain superfamily/Winged helix DNA-binding domain"/>
    <property type="match status" value="2"/>
</dbReference>
<evidence type="ECO:0000313" key="9">
    <source>
        <dbReference type="Proteomes" id="UP000004259"/>
    </source>
</evidence>
<dbReference type="Pfam" id="PF04542">
    <property type="entry name" value="Sigma70_r2"/>
    <property type="match status" value="1"/>
</dbReference>
<dbReference type="InterPro" id="IPR007627">
    <property type="entry name" value="RNA_pol_sigma70_r2"/>
</dbReference>
<feature type="domain" description="RNA polymerase sigma-70 region 3" evidence="5">
    <location>
        <begin position="96"/>
        <end position="142"/>
    </location>
</feature>
<dbReference type="Proteomes" id="UP000004259">
    <property type="component" value="Unassembled WGS sequence"/>
</dbReference>
<keyword evidence="3" id="KW-0238">DNA-binding</keyword>
<keyword evidence="9" id="KW-1185">Reference proteome</keyword>
<dbReference type="Gene3D" id="1.20.120.1810">
    <property type="match status" value="1"/>
</dbReference>
<dbReference type="Pfam" id="PF04545">
    <property type="entry name" value="Sigma70_r4"/>
    <property type="match status" value="1"/>
</dbReference>
<evidence type="ECO:0000259" key="7">
    <source>
        <dbReference type="Pfam" id="PF04545"/>
    </source>
</evidence>
<accession>E9SAS2</accession>
<dbReference type="GO" id="GO:0003677">
    <property type="term" value="F:DNA binding"/>
    <property type="evidence" value="ECO:0007669"/>
    <property type="project" value="UniProtKB-KW"/>
</dbReference>
<dbReference type="SUPFAM" id="SSF88946">
    <property type="entry name" value="Sigma2 domain of RNA polymerase sigma factors"/>
    <property type="match status" value="1"/>
</dbReference>
<dbReference type="SUPFAM" id="SSF88659">
    <property type="entry name" value="Sigma3 and sigma4 domains of RNA polymerase sigma factors"/>
    <property type="match status" value="2"/>
</dbReference>
<dbReference type="AlphaFoldDB" id="E9SAS2"/>
<proteinExistence type="predicted"/>
<keyword evidence="1" id="KW-0805">Transcription regulation</keyword>
<sequence length="217" mass="23824">MSAESHLPEDNLGLVHLCANRFRGRGIEYDDLYGAGCIGLLKASKAFDSGRGVKFSTYAVPVILGEIKRLFRDGGTVKVSRSLKELSLRLTGEAQVFAHKNGREPTVEELAKIVGTPVEDVIEALNAAQPVISLTVGDDENETQADLPAPAPDEDITDRLALRQVLTELDDKDRQLIELRYFQGMTQSAAAAVLGMTQVQVSRKEKKLLLYMRSKLL</sequence>
<dbReference type="PANTHER" id="PTHR30603">
    <property type="entry name" value="RNA POLYMERASE SIGMA FACTOR RPO"/>
    <property type="match status" value="1"/>
</dbReference>
<dbReference type="InterPro" id="IPR007630">
    <property type="entry name" value="RNA_pol_sigma70_r4"/>
</dbReference>
<keyword evidence="4" id="KW-0804">Transcription</keyword>
<dbReference type="STRING" id="246199.CUS_8034"/>
<dbReference type="OrthoDB" id="9809557at2"/>
<evidence type="ECO:0000256" key="2">
    <source>
        <dbReference type="ARBA" id="ARBA00023082"/>
    </source>
</evidence>
<name>E9SAS2_RUMAL</name>
<dbReference type="InterPro" id="IPR007624">
    <property type="entry name" value="RNA_pol_sigma70_r3"/>
</dbReference>
<evidence type="ECO:0000256" key="3">
    <source>
        <dbReference type="ARBA" id="ARBA00023125"/>
    </source>
</evidence>
<reference evidence="8 9" key="1">
    <citation type="submission" date="2011-02" db="EMBL/GenBank/DDBJ databases">
        <authorList>
            <person name="Nelson K.E."/>
            <person name="Sutton G."/>
            <person name="Torralba M."/>
            <person name="Durkin S."/>
            <person name="Harkins D."/>
            <person name="Montgomery R."/>
            <person name="Ziemer C."/>
            <person name="Klaassens E."/>
            <person name="Ocuiv P."/>
            <person name="Morrison M."/>
        </authorList>
    </citation>
    <scope>NUCLEOTIDE SEQUENCE [LARGE SCALE GENOMIC DNA]</scope>
    <source>
        <strain evidence="8 9">8</strain>
    </source>
</reference>
<dbReference type="InterPro" id="IPR014284">
    <property type="entry name" value="RNA_pol_sigma-70_dom"/>
</dbReference>
<dbReference type="NCBIfam" id="TIGR02937">
    <property type="entry name" value="sigma70-ECF"/>
    <property type="match status" value="1"/>
</dbReference>
<evidence type="ECO:0000256" key="4">
    <source>
        <dbReference type="ARBA" id="ARBA00023163"/>
    </source>
</evidence>